<organism evidence="1 2">
    <name type="scientific">Entomophthora muscae</name>
    <dbReference type="NCBI Taxonomy" id="34485"/>
    <lineage>
        <taxon>Eukaryota</taxon>
        <taxon>Fungi</taxon>
        <taxon>Fungi incertae sedis</taxon>
        <taxon>Zoopagomycota</taxon>
        <taxon>Entomophthoromycotina</taxon>
        <taxon>Entomophthoromycetes</taxon>
        <taxon>Entomophthorales</taxon>
        <taxon>Entomophthoraceae</taxon>
        <taxon>Entomophthora</taxon>
    </lineage>
</organism>
<evidence type="ECO:0000313" key="1">
    <source>
        <dbReference type="EMBL" id="KAJ9080987.1"/>
    </source>
</evidence>
<gene>
    <name evidence="1" type="ORF">DSO57_1019215</name>
</gene>
<accession>A0ACC2U3H5</accession>
<name>A0ACC2U3H5_9FUNG</name>
<comment type="caution">
    <text evidence="1">The sequence shown here is derived from an EMBL/GenBank/DDBJ whole genome shotgun (WGS) entry which is preliminary data.</text>
</comment>
<proteinExistence type="predicted"/>
<reference evidence="1" key="1">
    <citation type="submission" date="2022-04" db="EMBL/GenBank/DDBJ databases">
        <title>Genome of the entomopathogenic fungus Entomophthora muscae.</title>
        <authorList>
            <person name="Elya C."/>
            <person name="Lovett B.R."/>
            <person name="Lee E."/>
            <person name="Macias A.M."/>
            <person name="Hajek A.E."/>
            <person name="De Bivort B.L."/>
            <person name="Kasson M.T."/>
            <person name="De Fine Licht H.H."/>
            <person name="Stajich J.E."/>
        </authorList>
    </citation>
    <scope>NUCLEOTIDE SEQUENCE</scope>
    <source>
        <strain evidence="1">Berkeley</strain>
    </source>
</reference>
<evidence type="ECO:0000313" key="2">
    <source>
        <dbReference type="Proteomes" id="UP001165960"/>
    </source>
</evidence>
<dbReference type="Proteomes" id="UP001165960">
    <property type="component" value="Unassembled WGS sequence"/>
</dbReference>
<keyword evidence="2" id="KW-1185">Reference proteome</keyword>
<sequence length="178" mass="20501">MDSTFSVSYGSQQDFMMPCDMYSSSSLGLGYPMPMMMDYHMAPMSPKLTVPSQDFAALPYFFTRERFSSSESVGWDQPCPTDLMWSSDPRSEMLAKRPRSFQCPVCLKSFDRKFVLKRHMGTHRVDREFSCKPCNMGFYRKDIFDRHIATKKCIRAHKQANASPTDHQSCSPKIESNP</sequence>
<protein>
    <submittedName>
        <fullName evidence="1">Uncharacterized protein</fullName>
    </submittedName>
</protein>
<dbReference type="EMBL" id="QTSX02001506">
    <property type="protein sequence ID" value="KAJ9080987.1"/>
    <property type="molecule type" value="Genomic_DNA"/>
</dbReference>